<organism evidence="1 2">
    <name type="scientific">Pseudonocardia cypriaca</name>
    <dbReference type="NCBI Taxonomy" id="882449"/>
    <lineage>
        <taxon>Bacteria</taxon>
        <taxon>Bacillati</taxon>
        <taxon>Actinomycetota</taxon>
        <taxon>Actinomycetes</taxon>
        <taxon>Pseudonocardiales</taxon>
        <taxon>Pseudonocardiaceae</taxon>
        <taxon>Pseudonocardia</taxon>
    </lineage>
</organism>
<dbReference type="AlphaFoldDB" id="A0A543G9Z1"/>
<accession>A0A543G9Z1</accession>
<gene>
    <name evidence="1" type="ORF">FB388_0243</name>
</gene>
<name>A0A543G9Z1_9PSEU</name>
<evidence type="ECO:0000313" key="2">
    <source>
        <dbReference type="Proteomes" id="UP000319818"/>
    </source>
</evidence>
<comment type="caution">
    <text evidence="1">The sequence shown here is derived from an EMBL/GenBank/DDBJ whole genome shotgun (WGS) entry which is preliminary data.</text>
</comment>
<keyword evidence="2" id="KW-1185">Reference proteome</keyword>
<dbReference type="EMBL" id="VFPH01000001">
    <property type="protein sequence ID" value="TQM42905.1"/>
    <property type="molecule type" value="Genomic_DNA"/>
</dbReference>
<sequence>MRPRDVSMATFMTSRVMKVAMLTLGEVCP</sequence>
<proteinExistence type="predicted"/>
<evidence type="ECO:0000313" key="1">
    <source>
        <dbReference type="EMBL" id="TQM42905.1"/>
    </source>
</evidence>
<protein>
    <submittedName>
        <fullName evidence="1">Uncharacterized protein</fullName>
    </submittedName>
</protein>
<dbReference type="Proteomes" id="UP000319818">
    <property type="component" value="Unassembled WGS sequence"/>
</dbReference>
<reference evidence="1 2" key="1">
    <citation type="submission" date="2019-06" db="EMBL/GenBank/DDBJ databases">
        <title>Sequencing the genomes of 1000 actinobacteria strains.</title>
        <authorList>
            <person name="Klenk H.-P."/>
        </authorList>
    </citation>
    <scope>NUCLEOTIDE SEQUENCE [LARGE SCALE GENOMIC DNA]</scope>
    <source>
        <strain evidence="1 2">DSM 45511</strain>
    </source>
</reference>